<dbReference type="Proteomes" id="UP000283868">
    <property type="component" value="Unassembled WGS sequence"/>
</dbReference>
<sequence length="180" mass="19779">MTPQELFPEQNGQAVHAPQTERAKAPVGSSNASALRENKSSAEASKSSADNRPKTEKLSKVRVIYDYVKKNGMNHMLALLSLAELAADFDEDTEFDDKDITLIDDFFTESYAAAGEVTEKSVKKHRGKQVTVLVRELAELGVNKKKMDGITALLNSLAYDTDMIKVAVKAISEAEMRKAD</sequence>
<protein>
    <submittedName>
        <fullName evidence="2">Uncharacterized protein</fullName>
    </submittedName>
</protein>
<proteinExistence type="predicted"/>
<reference evidence="2 3" key="1">
    <citation type="submission" date="2018-08" db="EMBL/GenBank/DDBJ databases">
        <title>Comparative analysis of Prevotella intermedia strains.</title>
        <authorList>
            <person name="Moon J.-H."/>
            <person name="Lee J.-H."/>
        </authorList>
    </citation>
    <scope>NUCLEOTIDE SEQUENCE [LARGE SCALE GENOMIC DNA]</scope>
    <source>
        <strain evidence="2 3">ATCC 15033</strain>
    </source>
</reference>
<dbReference type="AlphaFoldDB" id="A0A3R8N611"/>
<name>A0A3R8N611_PREIN</name>
<keyword evidence="3" id="KW-1185">Reference proteome</keyword>
<feature type="region of interest" description="Disordered" evidence="1">
    <location>
        <begin position="1"/>
        <end position="55"/>
    </location>
</feature>
<evidence type="ECO:0000256" key="1">
    <source>
        <dbReference type="SAM" id="MobiDB-lite"/>
    </source>
</evidence>
<dbReference type="EMBL" id="QXEN01000002">
    <property type="protein sequence ID" value="RRF88252.1"/>
    <property type="molecule type" value="Genomic_DNA"/>
</dbReference>
<dbReference type="RefSeq" id="WP_124140191.1">
    <property type="nucleotide sequence ID" value="NZ_QXEM01000018.1"/>
</dbReference>
<gene>
    <name evidence="2" type="ORF">D2S45_02790</name>
</gene>
<comment type="caution">
    <text evidence="2">The sequence shown here is derived from an EMBL/GenBank/DDBJ whole genome shotgun (WGS) entry which is preliminary data.</text>
</comment>
<accession>A0A3R8N611</accession>
<evidence type="ECO:0000313" key="3">
    <source>
        <dbReference type="Proteomes" id="UP000283868"/>
    </source>
</evidence>
<organism evidence="2 3">
    <name type="scientific">Prevotella intermedia</name>
    <dbReference type="NCBI Taxonomy" id="28131"/>
    <lineage>
        <taxon>Bacteria</taxon>
        <taxon>Pseudomonadati</taxon>
        <taxon>Bacteroidota</taxon>
        <taxon>Bacteroidia</taxon>
        <taxon>Bacteroidales</taxon>
        <taxon>Prevotellaceae</taxon>
        <taxon>Prevotella</taxon>
    </lineage>
</organism>
<evidence type="ECO:0000313" key="2">
    <source>
        <dbReference type="EMBL" id="RRF88252.1"/>
    </source>
</evidence>